<evidence type="ECO:0000256" key="12">
    <source>
        <dbReference type="PIRSR" id="PIRSR016958-1"/>
    </source>
</evidence>
<evidence type="ECO:0000313" key="13">
    <source>
        <dbReference type="EMBL" id="KAI8582900.1"/>
    </source>
</evidence>
<keyword evidence="3" id="KW-0808">Transferase</keyword>
<dbReference type="GO" id="GO:0032259">
    <property type="term" value="P:methylation"/>
    <property type="evidence" value="ECO:0007669"/>
    <property type="project" value="UniProtKB-KW"/>
</dbReference>
<dbReference type="PIRSF" id="PIRSF016958">
    <property type="entry name" value="DUF858_MeTrfase_lik"/>
    <property type="match status" value="1"/>
</dbReference>
<evidence type="ECO:0000256" key="2">
    <source>
        <dbReference type="ARBA" id="ARBA00022603"/>
    </source>
</evidence>
<feature type="binding site" evidence="12">
    <location>
        <position position="122"/>
    </location>
    <ligand>
        <name>S-adenosyl-L-methionine</name>
        <dbReference type="ChEBI" id="CHEBI:59789"/>
    </ligand>
</feature>
<reference evidence="13" key="1">
    <citation type="submission" date="2021-06" db="EMBL/GenBank/DDBJ databases">
        <authorList>
            <consortium name="DOE Joint Genome Institute"/>
            <person name="Mondo S.J."/>
            <person name="Amses K.R."/>
            <person name="Simmons D.R."/>
            <person name="Longcore J.E."/>
            <person name="Seto K."/>
            <person name="Alves G.H."/>
            <person name="Bonds A.E."/>
            <person name="Quandt C.A."/>
            <person name="Davis W.J."/>
            <person name="Chang Y."/>
            <person name="Letcher P.M."/>
            <person name="Powell M.J."/>
            <person name="Kuo A."/>
            <person name="Labutti K."/>
            <person name="Pangilinan J."/>
            <person name="Andreopoulos W."/>
            <person name="Tritt A."/>
            <person name="Riley R."/>
            <person name="Hundley H."/>
            <person name="Johnson J."/>
            <person name="Lipzen A."/>
            <person name="Barry K."/>
            <person name="Berbee M.L."/>
            <person name="Buchler N.E."/>
            <person name="Grigoriev I.V."/>
            <person name="Spatafora J.W."/>
            <person name="Stajich J.E."/>
            <person name="James T.Y."/>
        </authorList>
    </citation>
    <scope>NUCLEOTIDE SEQUENCE</scope>
    <source>
        <strain evidence="13">AG</strain>
    </source>
</reference>
<dbReference type="PANTHER" id="PTHR12753:SF0">
    <property type="entry name" value="ALPHA N-TERMINAL PROTEIN METHYLTRANSFERASE 1"/>
    <property type="match status" value="1"/>
</dbReference>
<evidence type="ECO:0000256" key="11">
    <source>
        <dbReference type="ARBA" id="ARBA00082558"/>
    </source>
</evidence>
<evidence type="ECO:0000256" key="10">
    <source>
        <dbReference type="ARBA" id="ARBA00048167"/>
    </source>
</evidence>
<dbReference type="AlphaFoldDB" id="A0AAD5HFX8"/>
<proteinExistence type="inferred from homology"/>
<feature type="binding site" evidence="12">
    <location>
        <begin position="176"/>
        <end position="177"/>
    </location>
    <ligand>
        <name>S-adenosyl-L-methionine</name>
        <dbReference type="ChEBI" id="CHEBI:59789"/>
    </ligand>
</feature>
<dbReference type="PANTHER" id="PTHR12753">
    <property type="entry name" value="AD-003 - RELATED"/>
    <property type="match status" value="1"/>
</dbReference>
<sequence>MSRKACVCEARFPKGNCINESQFSAHNNPTIQSHCKPRHQHLMSSNAVPQFAEENWYTKAVDYWSTVDPTVNGMLGGFESVCPVECAASLDLIHEFVNDQRGADNVVKKEARVDKTYACDCGAGIGRVTKEFLLRVPFAKVDLVEQTPKFVEQAKHEYLKEEMEAGKIGNLYCMGLQEFTPDSGKYDLIWCQWVLGHLTDDDLVSFLKRCKDGLRPNGVIGIKENNASKGYIVDEEDSSVTRSDDLYKQIFKKAGFKILKEKKQHGLPAGLFAVKMYILTPE</sequence>
<dbReference type="Proteomes" id="UP001206595">
    <property type="component" value="Unassembled WGS sequence"/>
</dbReference>
<dbReference type="GO" id="GO:0071885">
    <property type="term" value="F:N-terminal protein N-methyltransferase activity"/>
    <property type="evidence" value="ECO:0007669"/>
    <property type="project" value="UniProtKB-EC"/>
</dbReference>
<dbReference type="FunFam" id="3.40.50.150:FF:000025">
    <property type="entry name" value="N-terminal Xaa-Pro-Lys N-methyltransferase 1"/>
    <property type="match status" value="1"/>
</dbReference>
<dbReference type="GeneID" id="75911714"/>
<feature type="binding site" evidence="12">
    <location>
        <begin position="145"/>
        <end position="147"/>
    </location>
    <ligand>
        <name>S-adenosyl-L-methionine</name>
        <dbReference type="ChEBI" id="CHEBI:59789"/>
    </ligand>
</feature>
<gene>
    <name evidence="13" type="ORF">K450DRAFT_225363</name>
</gene>
<protein>
    <recommendedName>
        <fullName evidence="6">Alpha N-terminal protein methyltransferase 1</fullName>
        <ecNumber evidence="5">2.1.1.244</ecNumber>
    </recommendedName>
    <alternativeName>
        <fullName evidence="11">Translation associated element 1</fullName>
    </alternativeName>
    <alternativeName>
        <fullName evidence="7">X-Pro-Lys N-terminal protein methyltransferase 1</fullName>
    </alternativeName>
</protein>
<comment type="catalytic activity">
    <reaction evidence="10">
        <text>N-terminal L-alanyl-L-prolyl-L-lysyl-[protein] + 3 S-adenosyl-L-methionine = N-terminal N,N,N-trimethyl-L-alanyl-L-prolyl-L-lysyl-[protein] + 3 S-adenosyl-L-homocysteine + 3 H(+)</text>
        <dbReference type="Rhea" id="RHEA:54712"/>
        <dbReference type="Rhea" id="RHEA-COMP:13785"/>
        <dbReference type="Rhea" id="RHEA-COMP:13971"/>
        <dbReference type="ChEBI" id="CHEBI:15378"/>
        <dbReference type="ChEBI" id="CHEBI:57856"/>
        <dbReference type="ChEBI" id="CHEBI:59789"/>
        <dbReference type="ChEBI" id="CHEBI:138057"/>
        <dbReference type="ChEBI" id="CHEBI:138315"/>
        <dbReference type="EC" id="2.1.1.244"/>
    </reaction>
</comment>
<keyword evidence="4 12" id="KW-0949">S-adenosyl-L-methionine</keyword>
<feature type="binding site" evidence="12">
    <location>
        <position position="127"/>
    </location>
    <ligand>
        <name>S-adenosyl-L-methionine</name>
        <dbReference type="ChEBI" id="CHEBI:59789"/>
    </ligand>
</feature>
<comment type="catalytic activity">
    <reaction evidence="8">
        <text>N-terminal L-seryl-L-prolyl-L-lysyl-[protein] + 3 S-adenosyl-L-methionine = N-terminal N,N,N-trimethyl-L-seryl-L-prolyl-L-lysyl-[protein] + 3 S-adenosyl-L-homocysteine + 3 H(+)</text>
        <dbReference type="Rhea" id="RHEA:54724"/>
        <dbReference type="Rhea" id="RHEA-COMP:13789"/>
        <dbReference type="Rhea" id="RHEA-COMP:13973"/>
        <dbReference type="ChEBI" id="CHEBI:15378"/>
        <dbReference type="ChEBI" id="CHEBI:57856"/>
        <dbReference type="ChEBI" id="CHEBI:59789"/>
        <dbReference type="ChEBI" id="CHEBI:138061"/>
        <dbReference type="ChEBI" id="CHEBI:138317"/>
        <dbReference type="EC" id="2.1.1.244"/>
    </reaction>
</comment>
<comment type="caution">
    <text evidence="13">The sequence shown here is derived from an EMBL/GenBank/DDBJ whole genome shotgun (WGS) entry which is preliminary data.</text>
</comment>
<evidence type="ECO:0000313" key="14">
    <source>
        <dbReference type="Proteomes" id="UP001206595"/>
    </source>
</evidence>
<dbReference type="Pfam" id="PF05891">
    <property type="entry name" value="Methyltransf_PK"/>
    <property type="match status" value="1"/>
</dbReference>
<keyword evidence="2" id="KW-0489">Methyltransferase</keyword>
<evidence type="ECO:0000256" key="5">
    <source>
        <dbReference type="ARBA" id="ARBA00039112"/>
    </source>
</evidence>
<dbReference type="CDD" id="cd02440">
    <property type="entry name" value="AdoMet_MTases"/>
    <property type="match status" value="1"/>
</dbReference>
<keyword evidence="14" id="KW-1185">Reference proteome</keyword>
<accession>A0AAD5HFX8</accession>
<evidence type="ECO:0000256" key="3">
    <source>
        <dbReference type="ARBA" id="ARBA00022679"/>
    </source>
</evidence>
<feature type="binding site" evidence="12">
    <location>
        <position position="192"/>
    </location>
    <ligand>
        <name>S-adenosyl-L-methionine</name>
        <dbReference type="ChEBI" id="CHEBI:59789"/>
    </ligand>
</feature>
<comment type="similarity">
    <text evidence="1">Belongs to the methyltransferase superfamily. NTM1 family.</text>
</comment>
<evidence type="ECO:0000256" key="7">
    <source>
        <dbReference type="ARBA" id="ARBA00043129"/>
    </source>
</evidence>
<evidence type="ECO:0000256" key="8">
    <source>
        <dbReference type="ARBA" id="ARBA00047306"/>
    </source>
</evidence>
<dbReference type="RefSeq" id="XP_051447904.1">
    <property type="nucleotide sequence ID" value="XM_051586366.1"/>
</dbReference>
<dbReference type="GO" id="GO:0005737">
    <property type="term" value="C:cytoplasm"/>
    <property type="evidence" value="ECO:0007669"/>
    <property type="project" value="TreeGrafter"/>
</dbReference>
<dbReference type="Gene3D" id="3.40.50.150">
    <property type="entry name" value="Vaccinia Virus protein VP39"/>
    <property type="match status" value="1"/>
</dbReference>
<evidence type="ECO:0000256" key="4">
    <source>
        <dbReference type="ARBA" id="ARBA00022691"/>
    </source>
</evidence>
<evidence type="ECO:0000256" key="6">
    <source>
        <dbReference type="ARBA" id="ARBA00039449"/>
    </source>
</evidence>
<dbReference type="InterPro" id="IPR029063">
    <property type="entry name" value="SAM-dependent_MTases_sf"/>
</dbReference>
<reference evidence="13" key="2">
    <citation type="journal article" date="2022" name="Proc. Natl. Acad. Sci. U.S.A.">
        <title>Diploid-dominant life cycles characterize the early evolution of Fungi.</title>
        <authorList>
            <person name="Amses K.R."/>
            <person name="Simmons D.R."/>
            <person name="Longcore J.E."/>
            <person name="Mondo S.J."/>
            <person name="Seto K."/>
            <person name="Jeronimo G.H."/>
            <person name="Bonds A.E."/>
            <person name="Quandt C.A."/>
            <person name="Davis W.J."/>
            <person name="Chang Y."/>
            <person name="Federici B.A."/>
            <person name="Kuo A."/>
            <person name="LaButti K."/>
            <person name="Pangilinan J."/>
            <person name="Andreopoulos W."/>
            <person name="Tritt A."/>
            <person name="Riley R."/>
            <person name="Hundley H."/>
            <person name="Johnson J."/>
            <person name="Lipzen A."/>
            <person name="Barry K."/>
            <person name="Lang B.F."/>
            <person name="Cuomo C.A."/>
            <person name="Buchler N.E."/>
            <person name="Grigoriev I.V."/>
            <person name="Spatafora J.W."/>
            <person name="Stajich J.E."/>
            <person name="James T.Y."/>
        </authorList>
    </citation>
    <scope>NUCLEOTIDE SEQUENCE</scope>
    <source>
        <strain evidence="13">AG</strain>
    </source>
</reference>
<dbReference type="EC" id="2.1.1.244" evidence="5"/>
<dbReference type="EMBL" id="MU620898">
    <property type="protein sequence ID" value="KAI8582900.1"/>
    <property type="molecule type" value="Genomic_DNA"/>
</dbReference>
<dbReference type="SUPFAM" id="SSF53335">
    <property type="entry name" value="S-adenosyl-L-methionine-dependent methyltransferases"/>
    <property type="match status" value="1"/>
</dbReference>
<dbReference type="InterPro" id="IPR008576">
    <property type="entry name" value="MeTrfase_NTM1"/>
</dbReference>
<comment type="catalytic activity">
    <reaction evidence="9">
        <text>N-terminal L-prolyl-L-prolyl-L-lysyl-[protein] + 2 S-adenosyl-L-methionine = N-terminal N,N-dimethyl-L-prolyl-L-prolyl-L-lysyl-[protein] + 2 S-adenosyl-L-homocysteine + 2 H(+)</text>
        <dbReference type="Rhea" id="RHEA:54736"/>
        <dbReference type="Rhea" id="RHEA-COMP:13787"/>
        <dbReference type="Rhea" id="RHEA-COMP:13974"/>
        <dbReference type="ChEBI" id="CHEBI:15378"/>
        <dbReference type="ChEBI" id="CHEBI:57856"/>
        <dbReference type="ChEBI" id="CHEBI:59789"/>
        <dbReference type="ChEBI" id="CHEBI:138059"/>
        <dbReference type="ChEBI" id="CHEBI:138318"/>
        <dbReference type="EC" id="2.1.1.244"/>
    </reaction>
</comment>
<evidence type="ECO:0000256" key="9">
    <source>
        <dbReference type="ARBA" id="ARBA00047885"/>
    </source>
</evidence>
<evidence type="ECO:0000256" key="1">
    <source>
        <dbReference type="ARBA" id="ARBA00009059"/>
    </source>
</evidence>
<name>A0AAD5HFX8_UMBRA</name>
<organism evidence="13 14">
    <name type="scientific">Umbelopsis ramanniana AG</name>
    <dbReference type="NCBI Taxonomy" id="1314678"/>
    <lineage>
        <taxon>Eukaryota</taxon>
        <taxon>Fungi</taxon>
        <taxon>Fungi incertae sedis</taxon>
        <taxon>Mucoromycota</taxon>
        <taxon>Mucoromycotina</taxon>
        <taxon>Umbelopsidomycetes</taxon>
        <taxon>Umbelopsidales</taxon>
        <taxon>Umbelopsidaceae</taxon>
        <taxon>Umbelopsis</taxon>
    </lineage>
</organism>